<dbReference type="Proteomes" id="UP000050465">
    <property type="component" value="Unassembled WGS sequence"/>
</dbReference>
<dbReference type="EMBL" id="LJZR01000024">
    <property type="protein sequence ID" value="KPQ34015.1"/>
    <property type="molecule type" value="Genomic_DNA"/>
</dbReference>
<keyword evidence="2" id="KW-0812">Transmembrane</keyword>
<name>A0A0P8BK02_9CYAN</name>
<sequence length="72" mass="7995">MIGLAIAVIVTSPITFLAVGFYGVSKKHAQESREALASPQLWTAAPRDQWIASRSQHRNSAHSPEWMHKRLG</sequence>
<evidence type="ECO:0000313" key="3">
    <source>
        <dbReference type="EMBL" id="KPQ34015.1"/>
    </source>
</evidence>
<feature type="region of interest" description="Disordered" evidence="1">
    <location>
        <begin position="53"/>
        <end position="72"/>
    </location>
</feature>
<proteinExistence type="predicted"/>
<comment type="caution">
    <text evidence="3">The sequence shown here is derived from an EMBL/GenBank/DDBJ whole genome shotgun (WGS) entry which is preliminary data.</text>
</comment>
<evidence type="ECO:0000313" key="4">
    <source>
        <dbReference type="Proteomes" id="UP000050465"/>
    </source>
</evidence>
<evidence type="ECO:0000256" key="2">
    <source>
        <dbReference type="SAM" id="Phobius"/>
    </source>
</evidence>
<keyword evidence="2" id="KW-0472">Membrane</keyword>
<gene>
    <name evidence="3" type="ORF">HLUCCA11_16455</name>
</gene>
<organism evidence="3 4">
    <name type="scientific">Phormidesmis priestleyi Ana</name>
    <dbReference type="NCBI Taxonomy" id="1666911"/>
    <lineage>
        <taxon>Bacteria</taxon>
        <taxon>Bacillati</taxon>
        <taxon>Cyanobacteriota</taxon>
        <taxon>Cyanophyceae</taxon>
        <taxon>Leptolyngbyales</taxon>
        <taxon>Leptolyngbyaceae</taxon>
        <taxon>Phormidesmis</taxon>
    </lineage>
</organism>
<feature type="transmembrane region" description="Helical" evidence="2">
    <location>
        <begin position="6"/>
        <end position="24"/>
    </location>
</feature>
<evidence type="ECO:0000256" key="1">
    <source>
        <dbReference type="SAM" id="MobiDB-lite"/>
    </source>
</evidence>
<protein>
    <submittedName>
        <fullName evidence="3">Uncharacterized protein</fullName>
    </submittedName>
</protein>
<reference evidence="3 4" key="1">
    <citation type="submission" date="2015-09" db="EMBL/GenBank/DDBJ databases">
        <title>Identification and resolution of microdiversity through metagenomic sequencing of parallel consortia.</title>
        <authorList>
            <person name="Nelson W.C."/>
            <person name="Romine M.F."/>
            <person name="Lindemann S.R."/>
        </authorList>
    </citation>
    <scope>NUCLEOTIDE SEQUENCE [LARGE SCALE GENOMIC DNA]</scope>
    <source>
        <strain evidence="3">Ana</strain>
    </source>
</reference>
<keyword evidence="2" id="KW-1133">Transmembrane helix</keyword>
<accession>A0A0P8BK02</accession>
<dbReference type="AlphaFoldDB" id="A0A0P8BK02"/>